<comment type="caution">
    <text evidence="1">The sequence shown here is derived from an EMBL/GenBank/DDBJ whole genome shotgun (WGS) entry which is preliminary data.</text>
</comment>
<feature type="non-terminal residue" evidence="1">
    <location>
        <position position="1"/>
    </location>
</feature>
<dbReference type="EMBL" id="BARS01041004">
    <property type="protein sequence ID" value="GAG41134.1"/>
    <property type="molecule type" value="Genomic_DNA"/>
</dbReference>
<organism evidence="1">
    <name type="scientific">marine sediment metagenome</name>
    <dbReference type="NCBI Taxonomy" id="412755"/>
    <lineage>
        <taxon>unclassified sequences</taxon>
        <taxon>metagenomes</taxon>
        <taxon>ecological metagenomes</taxon>
    </lineage>
</organism>
<sequence length="89" mass="9839">ALSSYRLDGLHPRFPLYADYTFSWPGSFPVAKDWSHDRGGTFAGLNTARADGSAEWVPAGDDPSENFFAVPAVMWPAGQSRGYWMPISR</sequence>
<name>X0XD78_9ZZZZ</name>
<dbReference type="AlphaFoldDB" id="X0XD78"/>
<gene>
    <name evidence="1" type="ORF">S01H1_62430</name>
</gene>
<accession>X0XD78</accession>
<evidence type="ECO:0000313" key="1">
    <source>
        <dbReference type="EMBL" id="GAG41134.1"/>
    </source>
</evidence>
<protein>
    <submittedName>
        <fullName evidence="1">Uncharacterized protein</fullName>
    </submittedName>
</protein>
<reference evidence="1" key="1">
    <citation type="journal article" date="2014" name="Front. Microbiol.">
        <title>High frequency of phylogenetically diverse reductive dehalogenase-homologous genes in deep subseafloor sedimentary metagenomes.</title>
        <authorList>
            <person name="Kawai M."/>
            <person name="Futagami T."/>
            <person name="Toyoda A."/>
            <person name="Takaki Y."/>
            <person name="Nishi S."/>
            <person name="Hori S."/>
            <person name="Arai W."/>
            <person name="Tsubouchi T."/>
            <person name="Morono Y."/>
            <person name="Uchiyama I."/>
            <person name="Ito T."/>
            <person name="Fujiyama A."/>
            <person name="Inagaki F."/>
            <person name="Takami H."/>
        </authorList>
    </citation>
    <scope>NUCLEOTIDE SEQUENCE</scope>
    <source>
        <strain evidence="1">Expedition CK06-06</strain>
    </source>
</reference>
<proteinExistence type="predicted"/>